<feature type="region of interest" description="Disordered" evidence="1">
    <location>
        <begin position="27"/>
        <end position="54"/>
    </location>
</feature>
<reference evidence="3 4" key="1">
    <citation type="submission" date="2018-06" db="EMBL/GenBank/DDBJ databases">
        <authorList>
            <consortium name="Pathogen Informatics"/>
            <person name="Doyle S."/>
        </authorList>
    </citation>
    <scope>NUCLEOTIDE SEQUENCE [LARGE SCALE GENOMIC DNA]</scope>
    <source>
        <strain evidence="3 4">NCTC13336</strain>
    </source>
</reference>
<evidence type="ECO:0000256" key="1">
    <source>
        <dbReference type="SAM" id="MobiDB-lite"/>
    </source>
</evidence>
<dbReference type="OrthoDB" id="8606283at2"/>
<accession>A0A377R4J8</accession>
<sequence length="196" mass="19881">MNIRSAAIAAAALIALAACEHQTSAPQAETAASAAQSASAPAPETQPAAPAEPQTLTSRDGAVSITVTGGFQDQSGNAALLPEGASAEEVTLLQRDEDADITLSVTDLGKPAKPAKDYYAGLKSALEAGGLSGLKVGAATENRMDYSFSYPEGGGENCIAVYHPDHLYTVCAASASADSGRLAETLKDVKLLKTAM</sequence>
<evidence type="ECO:0008006" key="5">
    <source>
        <dbReference type="Google" id="ProtNLM"/>
    </source>
</evidence>
<name>A0A377R4J8_9NEIS</name>
<dbReference type="EMBL" id="UGJJ01000002">
    <property type="protein sequence ID" value="STR02902.1"/>
    <property type="molecule type" value="Genomic_DNA"/>
</dbReference>
<proteinExistence type="predicted"/>
<keyword evidence="4" id="KW-1185">Reference proteome</keyword>
<evidence type="ECO:0000313" key="4">
    <source>
        <dbReference type="Proteomes" id="UP000254293"/>
    </source>
</evidence>
<dbReference type="RefSeq" id="WP_115308770.1">
    <property type="nucleotide sequence ID" value="NZ_UGJJ01000002.1"/>
</dbReference>
<evidence type="ECO:0000313" key="3">
    <source>
        <dbReference type="EMBL" id="STR02902.1"/>
    </source>
</evidence>
<keyword evidence="2" id="KW-0732">Signal</keyword>
<protein>
    <recommendedName>
        <fullName evidence="5">Lipoprotein</fullName>
    </recommendedName>
</protein>
<dbReference type="AlphaFoldDB" id="A0A377R4J8"/>
<feature type="chain" id="PRO_5017019608" description="Lipoprotein" evidence="2">
    <location>
        <begin position="18"/>
        <end position="196"/>
    </location>
</feature>
<feature type="signal peptide" evidence="2">
    <location>
        <begin position="1"/>
        <end position="17"/>
    </location>
</feature>
<dbReference type="PROSITE" id="PS51257">
    <property type="entry name" value="PROKAR_LIPOPROTEIN"/>
    <property type="match status" value="1"/>
</dbReference>
<organism evidence="3 4">
    <name type="scientific">Kingella potus</name>
    <dbReference type="NCBI Taxonomy" id="265175"/>
    <lineage>
        <taxon>Bacteria</taxon>
        <taxon>Pseudomonadati</taxon>
        <taxon>Pseudomonadota</taxon>
        <taxon>Betaproteobacteria</taxon>
        <taxon>Neisseriales</taxon>
        <taxon>Neisseriaceae</taxon>
        <taxon>Kingella</taxon>
    </lineage>
</organism>
<evidence type="ECO:0000256" key="2">
    <source>
        <dbReference type="SAM" id="SignalP"/>
    </source>
</evidence>
<gene>
    <name evidence="3" type="ORF">NCTC13336_01789</name>
</gene>
<dbReference type="Proteomes" id="UP000254293">
    <property type="component" value="Unassembled WGS sequence"/>
</dbReference>